<feature type="compositionally biased region" description="Basic and acidic residues" evidence="10">
    <location>
        <begin position="299"/>
        <end position="322"/>
    </location>
</feature>
<evidence type="ECO:0000256" key="3">
    <source>
        <dbReference type="ARBA" id="ARBA00022454"/>
    </source>
</evidence>
<dbReference type="InterPro" id="IPR011515">
    <property type="entry name" value="Shugoshin_C"/>
</dbReference>
<keyword evidence="5" id="KW-0159">Chromosome partition</keyword>
<feature type="domain" description="Shugoshin C-terminal" evidence="11">
    <location>
        <begin position="445"/>
        <end position="468"/>
    </location>
</feature>
<feature type="compositionally biased region" description="Basic and acidic residues" evidence="10">
    <location>
        <begin position="491"/>
        <end position="521"/>
    </location>
</feature>
<feature type="compositionally biased region" description="Basic residues" evidence="10">
    <location>
        <begin position="109"/>
        <end position="118"/>
    </location>
</feature>
<keyword evidence="4" id="KW-0132">Cell division</keyword>
<evidence type="ECO:0000256" key="8">
    <source>
        <dbReference type="ARBA" id="ARBA00023328"/>
    </source>
</evidence>
<feature type="compositionally biased region" description="Low complexity" evidence="10">
    <location>
        <begin position="663"/>
        <end position="689"/>
    </location>
</feature>
<dbReference type="HOGENOM" id="CLU_013723_1_0_1"/>
<evidence type="ECO:0000256" key="4">
    <source>
        <dbReference type="ARBA" id="ARBA00022618"/>
    </source>
</evidence>
<dbReference type="GO" id="GO:0005634">
    <property type="term" value="C:nucleus"/>
    <property type="evidence" value="ECO:0007669"/>
    <property type="project" value="InterPro"/>
</dbReference>
<evidence type="ECO:0000256" key="6">
    <source>
        <dbReference type="ARBA" id="ARBA00023054"/>
    </source>
</evidence>
<dbReference type="InterPro" id="IPR011516">
    <property type="entry name" value="Shugoshin_N"/>
</dbReference>
<keyword evidence="14" id="KW-1185">Reference proteome</keyword>
<dbReference type="EMBL" id="KI912114">
    <property type="protein sequence ID" value="ETS79561.1"/>
    <property type="molecule type" value="Genomic_DNA"/>
</dbReference>
<dbReference type="eggNOG" id="ENOG502SFX7">
    <property type="taxonomic scope" value="Eukaryota"/>
</dbReference>
<evidence type="ECO:0000313" key="13">
    <source>
        <dbReference type="EMBL" id="ETS79561.1"/>
    </source>
</evidence>
<dbReference type="GO" id="GO:0045132">
    <property type="term" value="P:meiotic chromosome segregation"/>
    <property type="evidence" value="ECO:0007669"/>
    <property type="project" value="InterPro"/>
</dbReference>
<keyword evidence="3" id="KW-0158">Chromosome</keyword>
<evidence type="ECO:0000313" key="14">
    <source>
        <dbReference type="Proteomes" id="UP000030651"/>
    </source>
</evidence>
<accession>W3X337</accession>
<organism evidence="13 14">
    <name type="scientific">Pestalotiopsis fici (strain W106-1 / CGMCC3.15140)</name>
    <dbReference type="NCBI Taxonomy" id="1229662"/>
    <lineage>
        <taxon>Eukaryota</taxon>
        <taxon>Fungi</taxon>
        <taxon>Dikarya</taxon>
        <taxon>Ascomycota</taxon>
        <taxon>Pezizomycotina</taxon>
        <taxon>Sordariomycetes</taxon>
        <taxon>Xylariomycetidae</taxon>
        <taxon>Amphisphaeriales</taxon>
        <taxon>Sporocadaceae</taxon>
        <taxon>Pestalotiopsis</taxon>
    </lineage>
</organism>
<evidence type="ECO:0000256" key="1">
    <source>
        <dbReference type="ARBA" id="ARBA00004584"/>
    </source>
</evidence>
<reference evidence="14" key="1">
    <citation type="journal article" date="2015" name="BMC Genomics">
        <title>Genomic and transcriptomic analysis of the endophytic fungus Pestalotiopsis fici reveals its lifestyle and high potential for synthesis of natural products.</title>
        <authorList>
            <person name="Wang X."/>
            <person name="Zhang X."/>
            <person name="Liu L."/>
            <person name="Xiang M."/>
            <person name="Wang W."/>
            <person name="Sun X."/>
            <person name="Che Y."/>
            <person name="Guo L."/>
            <person name="Liu G."/>
            <person name="Guo L."/>
            <person name="Wang C."/>
            <person name="Yin W.B."/>
            <person name="Stadler M."/>
            <person name="Zhang X."/>
            <person name="Liu X."/>
        </authorList>
    </citation>
    <scope>NUCLEOTIDE SEQUENCE [LARGE SCALE GENOMIC DNA]</scope>
    <source>
        <strain evidence="14">W106-1 / CGMCC3.15140</strain>
    </source>
</reference>
<dbReference type="OrthoDB" id="5394106at2759"/>
<feature type="compositionally biased region" description="Low complexity" evidence="10">
    <location>
        <begin position="553"/>
        <end position="564"/>
    </location>
</feature>
<feature type="compositionally biased region" description="Basic and acidic residues" evidence="10">
    <location>
        <begin position="356"/>
        <end position="389"/>
    </location>
</feature>
<evidence type="ECO:0000256" key="5">
    <source>
        <dbReference type="ARBA" id="ARBA00022829"/>
    </source>
</evidence>
<feature type="coiled-coil region" evidence="9">
    <location>
        <begin position="39"/>
        <end position="73"/>
    </location>
</feature>
<gene>
    <name evidence="13" type="ORF">PFICI_09414</name>
</gene>
<dbReference type="GeneID" id="19274427"/>
<evidence type="ECO:0000256" key="2">
    <source>
        <dbReference type="ARBA" id="ARBA00010845"/>
    </source>
</evidence>
<feature type="region of interest" description="Disordered" evidence="10">
    <location>
        <begin position="101"/>
        <end position="136"/>
    </location>
</feature>
<comment type="subcellular location">
    <subcellularLocation>
        <location evidence="1">Chromosome</location>
        <location evidence="1">Centromere</location>
    </subcellularLocation>
</comment>
<dbReference type="OMA" id="ENECACM"/>
<evidence type="ECO:0000256" key="7">
    <source>
        <dbReference type="ARBA" id="ARBA00023306"/>
    </source>
</evidence>
<evidence type="ECO:0008006" key="15">
    <source>
        <dbReference type="Google" id="ProtNLM"/>
    </source>
</evidence>
<feature type="compositionally biased region" description="Basic and acidic residues" evidence="10">
    <location>
        <begin position="573"/>
        <end position="587"/>
    </location>
</feature>
<name>W3X337_PESFW</name>
<feature type="compositionally biased region" description="Polar residues" evidence="10">
    <location>
        <begin position="597"/>
        <end position="613"/>
    </location>
</feature>
<dbReference type="RefSeq" id="XP_007836186.1">
    <property type="nucleotide sequence ID" value="XM_007837995.1"/>
</dbReference>
<dbReference type="Pfam" id="PF07558">
    <property type="entry name" value="Shugoshin_N"/>
    <property type="match status" value="1"/>
</dbReference>
<keyword evidence="6 9" id="KW-0175">Coiled coil</keyword>
<protein>
    <recommendedName>
        <fullName evidence="15">Shugoshin C-terminal domain-containing protein</fullName>
    </recommendedName>
</protein>
<evidence type="ECO:0000259" key="12">
    <source>
        <dbReference type="Pfam" id="PF07558"/>
    </source>
</evidence>
<feature type="region of interest" description="Disordered" evidence="10">
    <location>
        <begin position="265"/>
        <end position="705"/>
    </location>
</feature>
<dbReference type="Proteomes" id="UP000030651">
    <property type="component" value="Unassembled WGS sequence"/>
</dbReference>
<dbReference type="GO" id="GO:0051301">
    <property type="term" value="P:cell division"/>
    <property type="evidence" value="ECO:0007669"/>
    <property type="project" value="UniProtKB-KW"/>
</dbReference>
<feature type="compositionally biased region" description="Polar residues" evidence="10">
    <location>
        <begin position="530"/>
        <end position="544"/>
    </location>
</feature>
<evidence type="ECO:0000259" key="11">
    <source>
        <dbReference type="Pfam" id="PF07557"/>
    </source>
</evidence>
<proteinExistence type="inferred from homology"/>
<feature type="compositionally biased region" description="Polar residues" evidence="10">
    <location>
        <begin position="640"/>
        <end position="649"/>
    </location>
</feature>
<keyword evidence="8" id="KW-0137">Centromere</keyword>
<comment type="similarity">
    <text evidence="2">Belongs to the shugoshin family.</text>
</comment>
<evidence type="ECO:0000256" key="9">
    <source>
        <dbReference type="SAM" id="Coils"/>
    </source>
</evidence>
<dbReference type="GO" id="GO:0000779">
    <property type="term" value="C:condensed chromosome, centromeric region"/>
    <property type="evidence" value="ECO:0007669"/>
    <property type="project" value="UniProtKB-ARBA"/>
</dbReference>
<feature type="domain" description="Shugoshin N-terminal coiled-coil" evidence="12">
    <location>
        <begin position="17"/>
        <end position="61"/>
    </location>
</feature>
<feature type="region of interest" description="Disordered" evidence="10">
    <location>
        <begin position="204"/>
        <end position="227"/>
    </location>
</feature>
<dbReference type="InParanoid" id="W3X337"/>
<dbReference type="KEGG" id="pfy:PFICI_09414"/>
<dbReference type="STRING" id="1229662.W3X337"/>
<keyword evidence="7" id="KW-0131">Cell cycle</keyword>
<evidence type="ECO:0000256" key="10">
    <source>
        <dbReference type="SAM" id="MobiDB-lite"/>
    </source>
</evidence>
<feature type="compositionally biased region" description="Polar residues" evidence="10">
    <location>
        <begin position="415"/>
        <end position="430"/>
    </location>
</feature>
<dbReference type="Pfam" id="PF07557">
    <property type="entry name" value="Shugoshin_C"/>
    <property type="match status" value="1"/>
</dbReference>
<sequence length="705" mass="76861">MARLNEPVAAPDGMEILRRKFLRQNRDIARVNSTQSLRIRSLENECARMLSENLELRGQILRLETEIQESRAQRIADHALEIKEKMEAQLLEWGSMLASLGHEPLPRNRSPRANKRLRRDPSLGLAGAGSPRFRRRNTSELEAAALQEGRLPPLWENRPCPRETLNRDEILALCSEAEETESPDLGPPPMSRFVDPEPVKISLSTTQTPMSPAAEEPRSPHPCSEQAPEHMALGRVPQEIVPGHVESTASKSPARNFVELPVPATQISNVTLKRKSRADEDKENAPTAKLGGDPAKSTKLREKLATTKPFKDPSADKGDGHEQITTSAPVLAPRKALGAKSTNEVVSSPKKPAKRPLLDEIAQEKANAKGSGKVREPSKPKKKEGDSKPVEISVPQPAPAPCMPVDVEPDLMSSEPISSAVTSPEPQSLRDTPPPADISSTGETSRVGRRARSNVSYAEPNLRDKMRRPTKQLFDAVAGEGKAMRRSSQSRHSDMFPAKSDEKPSDCKSKDLEGSEKEEHVAASPLVQKVSRNMPTEDLQTTVVTERKKRDSSAAAQGAGADSSKTATRPMNKKMEEIAAREAEVAKMFDGPDVYEFTSSSPSRHGSTTTSVSEDGKKSASSRSGKSRRLSSMLNEDLGNESTATTQKPRASRKRASMMVQKTASSFDADTSTSADGDSSFSSNSSGDTEVTGRGVSMRRRSMML</sequence>
<dbReference type="AlphaFoldDB" id="W3X337"/>